<sequence>MDIGNAVSGIIYLIFIVMTIIYFYLFKKDRVLIHLSFSLIPTFLSIYLLMNYHHYQPVEGAWALALLMLVSLLAFMLYWMIYSFLNHKH</sequence>
<feature type="transmembrane region" description="Helical" evidence="1">
    <location>
        <begin position="6"/>
        <end position="25"/>
    </location>
</feature>
<evidence type="ECO:0000313" key="5">
    <source>
        <dbReference type="Proteomes" id="UP000014160"/>
    </source>
</evidence>
<comment type="caution">
    <text evidence="2">The sequence shown here is derived from an EMBL/GenBank/DDBJ whole genome shotgun (WGS) entry which is preliminary data.</text>
</comment>
<protein>
    <submittedName>
        <fullName evidence="2">Uncharacterized protein</fullName>
    </submittedName>
</protein>
<dbReference type="Proteomes" id="UP000013750">
    <property type="component" value="Unassembled WGS sequence"/>
</dbReference>
<keyword evidence="1" id="KW-0812">Transmembrane</keyword>
<dbReference type="eggNOG" id="ENOG5032F6U">
    <property type="taxonomic scope" value="Bacteria"/>
</dbReference>
<proteinExistence type="predicted"/>
<evidence type="ECO:0000256" key="1">
    <source>
        <dbReference type="SAM" id="Phobius"/>
    </source>
</evidence>
<gene>
    <name evidence="3" type="ORF">I592_01477</name>
    <name evidence="2" type="ORF">UKC_02489</name>
</gene>
<reference evidence="3 5" key="2">
    <citation type="submission" date="2013-03" db="EMBL/GenBank/DDBJ databases">
        <title>The Genome Sequence of Enterococcus gilvus ATCC BAA-350 (PacBio/Illumina hybrid assembly).</title>
        <authorList>
            <consortium name="The Broad Institute Genomics Platform"/>
            <consortium name="The Broad Institute Genome Sequencing Center for Infectious Disease"/>
            <person name="Earl A."/>
            <person name="Russ C."/>
            <person name="Gilmore M."/>
            <person name="Surin D."/>
            <person name="Walker B."/>
            <person name="Young S."/>
            <person name="Zeng Q."/>
            <person name="Gargeya S."/>
            <person name="Fitzgerald M."/>
            <person name="Haas B."/>
            <person name="Abouelleil A."/>
            <person name="Allen A.W."/>
            <person name="Alvarado L."/>
            <person name="Arachchi H.M."/>
            <person name="Berlin A.M."/>
            <person name="Chapman S.B."/>
            <person name="Gainer-Dewar J."/>
            <person name="Goldberg J."/>
            <person name="Griggs A."/>
            <person name="Gujja S."/>
            <person name="Hansen M."/>
            <person name="Howarth C."/>
            <person name="Imamovic A."/>
            <person name="Ireland A."/>
            <person name="Larimer J."/>
            <person name="McCowan C."/>
            <person name="Murphy C."/>
            <person name="Pearson M."/>
            <person name="Poon T.W."/>
            <person name="Priest M."/>
            <person name="Roberts A."/>
            <person name="Saif S."/>
            <person name="Shea T."/>
            <person name="Sisk P."/>
            <person name="Sykes S."/>
            <person name="Wortman J."/>
            <person name="Nusbaum C."/>
            <person name="Birren B."/>
        </authorList>
    </citation>
    <scope>NUCLEOTIDE SEQUENCE [LARGE SCALE GENOMIC DNA]</scope>
    <source>
        <strain evidence="3 5">ATCC BAA-350</strain>
    </source>
</reference>
<dbReference type="Proteomes" id="UP000014160">
    <property type="component" value="Unassembled WGS sequence"/>
</dbReference>
<feature type="transmembrane region" description="Helical" evidence="1">
    <location>
        <begin position="62"/>
        <end position="85"/>
    </location>
</feature>
<evidence type="ECO:0000313" key="4">
    <source>
        <dbReference type="Proteomes" id="UP000013750"/>
    </source>
</evidence>
<name>R2XZ09_9ENTE</name>
<keyword evidence="5" id="KW-1185">Reference proteome</keyword>
<dbReference type="OrthoDB" id="2186442at2"/>
<feature type="transmembrane region" description="Helical" evidence="1">
    <location>
        <begin position="32"/>
        <end position="50"/>
    </location>
</feature>
<dbReference type="AlphaFoldDB" id="R2XZ09"/>
<evidence type="ECO:0000313" key="2">
    <source>
        <dbReference type="EMBL" id="EOI55282.1"/>
    </source>
</evidence>
<dbReference type="HOGENOM" id="CLU_2450053_0_0_9"/>
<reference evidence="2 4" key="1">
    <citation type="submission" date="2013-02" db="EMBL/GenBank/DDBJ databases">
        <title>The Genome Sequence of Enterococcus gilvus ATCC BAA-350.</title>
        <authorList>
            <consortium name="The Broad Institute Genome Sequencing Platform"/>
            <consortium name="The Broad Institute Genome Sequencing Center for Infectious Disease"/>
            <person name="Earl A.M."/>
            <person name="Gilmore M.S."/>
            <person name="Lebreton F."/>
            <person name="Walker B."/>
            <person name="Young S.K."/>
            <person name="Zeng Q."/>
            <person name="Gargeya S."/>
            <person name="Fitzgerald M."/>
            <person name="Haas B."/>
            <person name="Abouelleil A."/>
            <person name="Alvarado L."/>
            <person name="Arachchi H.M."/>
            <person name="Berlin A.M."/>
            <person name="Chapman S.B."/>
            <person name="Dewar J."/>
            <person name="Goldberg J."/>
            <person name="Griggs A."/>
            <person name="Gujja S."/>
            <person name="Hansen M."/>
            <person name="Howarth C."/>
            <person name="Imamovic A."/>
            <person name="Larimer J."/>
            <person name="McCowan C."/>
            <person name="Murphy C."/>
            <person name="Neiman D."/>
            <person name="Pearson M."/>
            <person name="Priest M."/>
            <person name="Roberts A."/>
            <person name="Saif S."/>
            <person name="Shea T."/>
            <person name="Sisk P."/>
            <person name="Sykes S."/>
            <person name="Wortman J."/>
            <person name="Nusbaum C."/>
            <person name="Birren B."/>
        </authorList>
    </citation>
    <scope>NUCLEOTIDE SEQUENCE [LARGE SCALE GENOMIC DNA]</scope>
    <source>
        <strain evidence="2 4">ATCC BAA-350</strain>
    </source>
</reference>
<organism evidence="2 4">
    <name type="scientific">Enterococcus gilvus ATCC BAA-350</name>
    <dbReference type="NCBI Taxonomy" id="1158614"/>
    <lineage>
        <taxon>Bacteria</taxon>
        <taxon>Bacillati</taxon>
        <taxon>Bacillota</taxon>
        <taxon>Bacilli</taxon>
        <taxon>Lactobacillales</taxon>
        <taxon>Enterococcaceae</taxon>
        <taxon>Enterococcus</taxon>
    </lineage>
</organism>
<accession>R2XZ09</accession>
<dbReference type="EMBL" id="AJDQ01000008">
    <property type="protein sequence ID" value="EOI55282.1"/>
    <property type="molecule type" value="Genomic_DNA"/>
</dbReference>
<dbReference type="EMBL" id="ASWH01000001">
    <property type="protein sequence ID" value="EOW82175.1"/>
    <property type="molecule type" value="Genomic_DNA"/>
</dbReference>
<dbReference type="RefSeq" id="WP_010780863.1">
    <property type="nucleotide sequence ID" value="NZ_ASWH01000001.1"/>
</dbReference>
<evidence type="ECO:0000313" key="3">
    <source>
        <dbReference type="EMBL" id="EOW82175.1"/>
    </source>
</evidence>
<keyword evidence="1" id="KW-1133">Transmembrane helix</keyword>
<dbReference type="PATRIC" id="fig|1158614.3.peg.2484"/>
<keyword evidence="1" id="KW-0472">Membrane</keyword>